<name>H2YCS5_CIOSA</name>
<sequence>LATFTHTDLPRLTCASVDRSASGLSFATGGSKLLLWRDVGLKTTNLPSLEIKGKSHPDLNKVAQPSDEESCASETEDEGGWWWSRPVETGSTKKSEEQSDSDSDSSIEELKTKTAQNSWNWCSVV</sequence>
<feature type="compositionally biased region" description="Acidic residues" evidence="1">
    <location>
        <begin position="66"/>
        <end position="79"/>
    </location>
</feature>
<reference evidence="3" key="1">
    <citation type="submission" date="2003-08" db="EMBL/GenBank/DDBJ databases">
        <authorList>
            <person name="Birren B."/>
            <person name="Nusbaum C."/>
            <person name="Abebe A."/>
            <person name="Abouelleil A."/>
            <person name="Adekoya E."/>
            <person name="Ait-zahra M."/>
            <person name="Allen N."/>
            <person name="Allen T."/>
            <person name="An P."/>
            <person name="Anderson M."/>
            <person name="Anderson S."/>
            <person name="Arachchi H."/>
            <person name="Armbruster J."/>
            <person name="Bachantsang P."/>
            <person name="Baldwin J."/>
            <person name="Barry A."/>
            <person name="Bayul T."/>
            <person name="Blitshsteyn B."/>
            <person name="Bloom T."/>
            <person name="Blye J."/>
            <person name="Boguslavskiy L."/>
            <person name="Borowsky M."/>
            <person name="Boukhgalter B."/>
            <person name="Brunache A."/>
            <person name="Butler J."/>
            <person name="Calixte N."/>
            <person name="Calvo S."/>
            <person name="Camarata J."/>
            <person name="Campo K."/>
            <person name="Chang J."/>
            <person name="Cheshatsang Y."/>
            <person name="Citroen M."/>
            <person name="Collymore A."/>
            <person name="Considine T."/>
            <person name="Cook A."/>
            <person name="Cooke P."/>
            <person name="Corum B."/>
            <person name="Cuomo C."/>
            <person name="David R."/>
            <person name="Dawoe T."/>
            <person name="Degray S."/>
            <person name="Dodge S."/>
            <person name="Dooley K."/>
            <person name="Dorje P."/>
            <person name="Dorjee K."/>
            <person name="Dorris L."/>
            <person name="Duffey N."/>
            <person name="Dupes A."/>
            <person name="Elkins T."/>
            <person name="Engels R."/>
            <person name="Erickson J."/>
            <person name="Farina A."/>
            <person name="Faro S."/>
            <person name="Ferreira P."/>
            <person name="Fischer H."/>
            <person name="Fitzgerald M."/>
            <person name="Foley K."/>
            <person name="Gage D."/>
            <person name="Galagan J."/>
            <person name="Gearin G."/>
            <person name="Gnerre S."/>
            <person name="Gnirke A."/>
            <person name="Goyette A."/>
            <person name="Graham J."/>
            <person name="Grandbois E."/>
            <person name="Gyaltsen K."/>
            <person name="Hafez N."/>
            <person name="Hagopian D."/>
            <person name="Hagos B."/>
            <person name="Hall J."/>
            <person name="Hatcher B."/>
            <person name="Heller A."/>
            <person name="Higgins H."/>
            <person name="Honan T."/>
            <person name="Horn A."/>
            <person name="Houde N."/>
            <person name="Hughes L."/>
            <person name="Hulme W."/>
            <person name="Husby E."/>
            <person name="Iliev I."/>
            <person name="Jaffe D."/>
            <person name="Jones C."/>
            <person name="Kamal M."/>
            <person name="Kamat A."/>
            <person name="Kamvysselis M."/>
            <person name="Karlsson E."/>
            <person name="Kells C."/>
            <person name="Kieu A."/>
            <person name="Kisner P."/>
            <person name="Kodira C."/>
            <person name="Kulbokas E."/>
            <person name="Labutti K."/>
            <person name="Lama D."/>
            <person name="Landers T."/>
            <person name="Leger J."/>
            <person name="Levine S."/>
            <person name="Lewis D."/>
            <person name="Lewis T."/>
            <person name="Lindblad-toh K."/>
            <person name="Liu X."/>
            <person name="Lokyitsang T."/>
            <person name="Lokyitsang Y."/>
            <person name="Lucien O."/>
            <person name="Lui A."/>
            <person name="Ma L.J."/>
            <person name="Mabbitt R."/>
            <person name="Macdonald J."/>
            <person name="Maclean C."/>
            <person name="Major J."/>
            <person name="Manning J."/>
            <person name="Marabella R."/>
            <person name="Maru K."/>
            <person name="Matthews C."/>
            <person name="Mauceli E."/>
            <person name="Mccarthy M."/>
            <person name="Mcdonough S."/>
            <person name="Mcghee T."/>
            <person name="Meldrim J."/>
            <person name="Meneus L."/>
            <person name="Mesirov J."/>
            <person name="Mihalev A."/>
            <person name="Mihova T."/>
            <person name="Mikkelsen T."/>
            <person name="Mlenga V."/>
            <person name="Moru K."/>
            <person name="Mozes J."/>
            <person name="Mulrain L."/>
            <person name="Munson G."/>
            <person name="Naylor J."/>
            <person name="Newes C."/>
            <person name="Nguyen C."/>
            <person name="Nguyen N."/>
            <person name="Nguyen T."/>
            <person name="Nicol R."/>
            <person name="Nielsen C."/>
            <person name="Nizzari M."/>
            <person name="Norbu C."/>
            <person name="Norbu N."/>
            <person name="O'donnell P."/>
            <person name="Okoawo O."/>
            <person name="O'leary S."/>
            <person name="Omotosho B."/>
            <person name="O'neill K."/>
            <person name="Osman S."/>
            <person name="Parker S."/>
            <person name="Perrin D."/>
            <person name="Phunkhang P."/>
            <person name="Piqani B."/>
            <person name="Purcell S."/>
            <person name="Rachupka T."/>
            <person name="Ramasamy U."/>
            <person name="Rameau R."/>
            <person name="Ray V."/>
            <person name="Raymond C."/>
            <person name="Retta R."/>
            <person name="Richardson S."/>
            <person name="Rise C."/>
            <person name="Rodriguez J."/>
            <person name="Rogers J."/>
            <person name="Rogov P."/>
            <person name="Rutman M."/>
            <person name="Schupbach R."/>
            <person name="Seaman C."/>
            <person name="Settipalli S."/>
            <person name="Sharpe T."/>
            <person name="Sheridan J."/>
            <person name="Sherpa N."/>
            <person name="Shi J."/>
            <person name="Smirnov S."/>
            <person name="Smith C."/>
            <person name="Sougnez C."/>
            <person name="Spencer B."/>
            <person name="Stalker J."/>
            <person name="Stange-thomann N."/>
            <person name="Stavropoulos S."/>
            <person name="Stetson K."/>
            <person name="Stone C."/>
            <person name="Stone S."/>
            <person name="Stubbs M."/>
            <person name="Talamas J."/>
            <person name="Tchuinga P."/>
            <person name="Tenzing P."/>
            <person name="Tesfaye S."/>
            <person name="Theodore J."/>
            <person name="Thoulutsang Y."/>
            <person name="Topham K."/>
            <person name="Towey S."/>
            <person name="Tsamla T."/>
            <person name="Tsomo N."/>
            <person name="Vallee D."/>
            <person name="Vassiliev H."/>
            <person name="Venkataraman V."/>
            <person name="Vinson J."/>
            <person name="Vo A."/>
            <person name="Wade C."/>
            <person name="Wang S."/>
            <person name="Wangchuk T."/>
            <person name="Wangdi T."/>
            <person name="Whittaker C."/>
            <person name="Wilkinson J."/>
            <person name="Wu Y."/>
            <person name="Wyman D."/>
            <person name="Yadav S."/>
            <person name="Yang S."/>
            <person name="Yang X."/>
            <person name="Yeager S."/>
            <person name="Yee E."/>
            <person name="Young G."/>
            <person name="Zainoun J."/>
            <person name="Zembeck L."/>
            <person name="Zimmer A."/>
            <person name="Zody M."/>
            <person name="Lander E."/>
        </authorList>
    </citation>
    <scope>NUCLEOTIDE SEQUENCE [LARGE SCALE GENOMIC DNA]</scope>
</reference>
<dbReference type="AlphaFoldDB" id="H2YCS5"/>
<organism evidence="2 3">
    <name type="scientific">Ciona savignyi</name>
    <name type="common">Pacific transparent sea squirt</name>
    <dbReference type="NCBI Taxonomy" id="51511"/>
    <lineage>
        <taxon>Eukaryota</taxon>
        <taxon>Metazoa</taxon>
        <taxon>Chordata</taxon>
        <taxon>Tunicata</taxon>
        <taxon>Ascidiacea</taxon>
        <taxon>Phlebobranchia</taxon>
        <taxon>Cionidae</taxon>
        <taxon>Ciona</taxon>
    </lineage>
</organism>
<feature type="compositionally biased region" description="Polar residues" evidence="1">
    <location>
        <begin position="113"/>
        <end position="125"/>
    </location>
</feature>
<evidence type="ECO:0000313" key="2">
    <source>
        <dbReference type="Ensembl" id="ENSCSAVP00000003123.1"/>
    </source>
</evidence>
<dbReference type="HOGENOM" id="CLU_1997627_0_0_1"/>
<reference evidence="2" key="2">
    <citation type="submission" date="2025-08" db="UniProtKB">
        <authorList>
            <consortium name="Ensembl"/>
        </authorList>
    </citation>
    <scope>IDENTIFICATION</scope>
</reference>
<feature type="compositionally biased region" description="Acidic residues" evidence="1">
    <location>
        <begin position="98"/>
        <end position="107"/>
    </location>
</feature>
<accession>H2YCS5</accession>
<evidence type="ECO:0000256" key="1">
    <source>
        <dbReference type="SAM" id="MobiDB-lite"/>
    </source>
</evidence>
<dbReference type="InParanoid" id="H2YCS5"/>
<feature type="region of interest" description="Disordered" evidence="1">
    <location>
        <begin position="50"/>
        <end position="125"/>
    </location>
</feature>
<proteinExistence type="predicted"/>
<reference evidence="2" key="3">
    <citation type="submission" date="2025-09" db="UniProtKB">
        <authorList>
            <consortium name="Ensembl"/>
        </authorList>
    </citation>
    <scope>IDENTIFICATION</scope>
</reference>
<dbReference type="Proteomes" id="UP000007875">
    <property type="component" value="Unassembled WGS sequence"/>
</dbReference>
<evidence type="ECO:0000313" key="3">
    <source>
        <dbReference type="Proteomes" id="UP000007875"/>
    </source>
</evidence>
<protein>
    <submittedName>
        <fullName evidence="2">Uncharacterized protein</fullName>
    </submittedName>
</protein>
<dbReference type="Ensembl" id="ENSCSAVT00000003170.1">
    <property type="protein sequence ID" value="ENSCSAVP00000003123.1"/>
    <property type="gene ID" value="ENSCSAVG00000001854.1"/>
</dbReference>
<keyword evidence="3" id="KW-1185">Reference proteome</keyword>